<feature type="compositionally biased region" description="Low complexity" evidence="1">
    <location>
        <begin position="40"/>
        <end position="56"/>
    </location>
</feature>
<evidence type="ECO:0000256" key="2">
    <source>
        <dbReference type="SAM" id="SignalP"/>
    </source>
</evidence>
<feature type="chain" id="PRO_5046909585" evidence="2">
    <location>
        <begin position="21"/>
        <end position="177"/>
    </location>
</feature>
<comment type="caution">
    <text evidence="4">The sequence shown here is derived from an EMBL/GenBank/DDBJ whole genome shotgun (WGS) entry which is preliminary data.</text>
</comment>
<evidence type="ECO:0000313" key="5">
    <source>
        <dbReference type="Proteomes" id="UP001595632"/>
    </source>
</evidence>
<accession>A0ABV7GQP0</accession>
<dbReference type="Pfam" id="PF05239">
    <property type="entry name" value="PRC"/>
    <property type="match status" value="1"/>
</dbReference>
<reference evidence="5" key="1">
    <citation type="journal article" date="2019" name="Int. J. Syst. Evol. Microbiol.">
        <title>The Global Catalogue of Microorganisms (GCM) 10K type strain sequencing project: providing services to taxonomists for standard genome sequencing and annotation.</title>
        <authorList>
            <consortium name="The Broad Institute Genomics Platform"/>
            <consortium name="The Broad Institute Genome Sequencing Center for Infectious Disease"/>
            <person name="Wu L."/>
            <person name="Ma J."/>
        </authorList>
    </citation>
    <scope>NUCLEOTIDE SEQUENCE [LARGE SCALE GENOMIC DNA]</scope>
    <source>
        <strain evidence="5">KCTC 52366</strain>
    </source>
</reference>
<dbReference type="SUPFAM" id="SSF50346">
    <property type="entry name" value="PRC-barrel domain"/>
    <property type="match status" value="1"/>
</dbReference>
<sequence>MYRSTTFFAAACLAVTPALAQETADPEAPMPVVEDSSQGETASDTAPAPEPASEPAGMMHNAPLIAADALDDAVIYSLGETYDQTIWDSGDPFGPIATGWNEIGEVEDVVLDSEAKVVGVTVDVGGFLGIGETTVLLPTDDLRLVQTPEDSGFYIVTRMSREQIEDAEEIENLLGDD</sequence>
<protein>
    <submittedName>
        <fullName evidence="4">PRC-barrel domain-containing protein</fullName>
    </submittedName>
</protein>
<feature type="region of interest" description="Disordered" evidence="1">
    <location>
        <begin position="22"/>
        <end position="58"/>
    </location>
</feature>
<dbReference type="Proteomes" id="UP001595632">
    <property type="component" value="Unassembled WGS sequence"/>
</dbReference>
<feature type="domain" description="PRC-barrel" evidence="3">
    <location>
        <begin position="102"/>
        <end position="143"/>
    </location>
</feature>
<keyword evidence="2" id="KW-0732">Signal</keyword>
<evidence type="ECO:0000259" key="3">
    <source>
        <dbReference type="Pfam" id="PF05239"/>
    </source>
</evidence>
<dbReference type="InterPro" id="IPR011033">
    <property type="entry name" value="PRC_barrel-like_sf"/>
</dbReference>
<dbReference type="Gene3D" id="2.30.30.240">
    <property type="entry name" value="PRC-barrel domain"/>
    <property type="match status" value="1"/>
</dbReference>
<proteinExistence type="predicted"/>
<evidence type="ECO:0000313" key="4">
    <source>
        <dbReference type="EMBL" id="MFC3143657.1"/>
    </source>
</evidence>
<dbReference type="EMBL" id="JBHRTB010000010">
    <property type="protein sequence ID" value="MFC3143657.1"/>
    <property type="molecule type" value="Genomic_DNA"/>
</dbReference>
<name>A0ABV7GQP0_9RHOB</name>
<evidence type="ECO:0000256" key="1">
    <source>
        <dbReference type="SAM" id="MobiDB-lite"/>
    </source>
</evidence>
<feature type="signal peptide" evidence="2">
    <location>
        <begin position="1"/>
        <end position="20"/>
    </location>
</feature>
<organism evidence="4 5">
    <name type="scientific">Psychromarinibacter halotolerans</name>
    <dbReference type="NCBI Taxonomy" id="1775175"/>
    <lineage>
        <taxon>Bacteria</taxon>
        <taxon>Pseudomonadati</taxon>
        <taxon>Pseudomonadota</taxon>
        <taxon>Alphaproteobacteria</taxon>
        <taxon>Rhodobacterales</taxon>
        <taxon>Paracoccaceae</taxon>
        <taxon>Psychromarinibacter</taxon>
    </lineage>
</organism>
<dbReference type="RefSeq" id="WP_275630938.1">
    <property type="nucleotide sequence ID" value="NZ_JARGYD010000001.1"/>
</dbReference>
<dbReference type="InterPro" id="IPR027275">
    <property type="entry name" value="PRC-brl_dom"/>
</dbReference>
<keyword evidence="5" id="KW-1185">Reference proteome</keyword>
<gene>
    <name evidence="4" type="ORF">ACFOGP_13120</name>
</gene>